<keyword evidence="1" id="KW-1133">Transmembrane helix</keyword>
<accession>A0ABT8GJ03</accession>
<feature type="transmembrane region" description="Helical" evidence="1">
    <location>
        <begin position="52"/>
        <end position="76"/>
    </location>
</feature>
<protein>
    <recommendedName>
        <fullName evidence="4">DUF2975 domain-containing protein</fullName>
    </recommendedName>
</protein>
<keyword evidence="1" id="KW-0472">Membrane</keyword>
<proteinExistence type="predicted"/>
<keyword evidence="1" id="KW-0812">Transmembrane</keyword>
<organism evidence="2 3">
    <name type="scientific">Demequina muriae</name>
    <dbReference type="NCBI Taxonomy" id="3051664"/>
    <lineage>
        <taxon>Bacteria</taxon>
        <taxon>Bacillati</taxon>
        <taxon>Actinomycetota</taxon>
        <taxon>Actinomycetes</taxon>
        <taxon>Micrococcales</taxon>
        <taxon>Demequinaceae</taxon>
        <taxon>Demequina</taxon>
    </lineage>
</organism>
<sequence length="175" mass="18312">MGSQADRPGVGSALGRALLLVPAVFLLLGLPENVASWDSPNASVLPTERTMPVWGNQVLAVVTAVTILMLVAGWVLRRRSPRLRGWAAAWARWCSVVAVAGQILWCAALVASFWVAMRPETDGAVIGTVLPDGGIDATFAVIALATAALLIQDAVALSGDHRTSRAPLTSRAHTG</sequence>
<dbReference type="EMBL" id="JAUHQA010000001">
    <property type="protein sequence ID" value="MDN4481236.1"/>
    <property type="molecule type" value="Genomic_DNA"/>
</dbReference>
<name>A0ABT8GJ03_9MICO</name>
<evidence type="ECO:0000256" key="1">
    <source>
        <dbReference type="SAM" id="Phobius"/>
    </source>
</evidence>
<evidence type="ECO:0000313" key="2">
    <source>
        <dbReference type="EMBL" id="MDN4481236.1"/>
    </source>
</evidence>
<dbReference type="RefSeq" id="WP_301142792.1">
    <property type="nucleotide sequence ID" value="NZ_JAUHQA010000001.1"/>
</dbReference>
<comment type="caution">
    <text evidence="2">The sequence shown here is derived from an EMBL/GenBank/DDBJ whole genome shotgun (WGS) entry which is preliminary data.</text>
</comment>
<feature type="transmembrane region" description="Helical" evidence="1">
    <location>
        <begin position="96"/>
        <end position="117"/>
    </location>
</feature>
<keyword evidence="3" id="KW-1185">Reference proteome</keyword>
<gene>
    <name evidence="2" type="ORF">QQX02_09900</name>
</gene>
<evidence type="ECO:0008006" key="4">
    <source>
        <dbReference type="Google" id="ProtNLM"/>
    </source>
</evidence>
<reference evidence="2" key="1">
    <citation type="submission" date="2023-06" db="EMBL/GenBank/DDBJ databases">
        <title>Egi l300058.</title>
        <authorList>
            <person name="Gao L."/>
            <person name="Fang B.-Z."/>
            <person name="Li W.-J."/>
        </authorList>
    </citation>
    <scope>NUCLEOTIDE SEQUENCE</scope>
    <source>
        <strain evidence="2">EGI L300058</strain>
    </source>
</reference>
<feature type="transmembrane region" description="Helical" evidence="1">
    <location>
        <begin position="137"/>
        <end position="157"/>
    </location>
</feature>
<dbReference type="Proteomes" id="UP001172708">
    <property type="component" value="Unassembled WGS sequence"/>
</dbReference>
<evidence type="ECO:0000313" key="3">
    <source>
        <dbReference type="Proteomes" id="UP001172708"/>
    </source>
</evidence>